<feature type="domain" description="F-box" evidence="2">
    <location>
        <begin position="12"/>
        <end position="61"/>
    </location>
</feature>
<dbReference type="EMBL" id="KZ613524">
    <property type="protein sequence ID" value="PMD14203.1"/>
    <property type="molecule type" value="Genomic_DNA"/>
</dbReference>
<dbReference type="OrthoDB" id="5279008at2759"/>
<sequence>MATPTDTRNSNGPNLTSIPLEVLLQITSNLTTPEYGNLRRTCKHIEETLFSSFAREFFTKRQFMLTEFSLQALVKISKSRLSSSLKHVIFGLERPAMKPPLIGQTREYVKENRARQEYMDHMSLLYTNRDGEMLTETFANLRNLATVGIRDFYSHSRNRDYPLTAWKSYGASTYELETGLRLDSPLRWNGQNHKFLLDQAEYCSRMFFILFYSLGKAGSRPKDFEAILRHSSLYDHAFNLPKYTDAIVQPVLDNLRILLLDLSAEAAPFYINVHDVPTACPNYLLRTFLSRLPALEHLRLNFRFYEGDQTSNLLSWLSQPIPAGPSNTTTATLLPDSPSPIEFAKLSRLDIGMVTVEPEILIDIIGKHRATLRILNLHKLSLLQKDPTKSSRGNLWANFLAQLSKLDLKLTGLKLSELSQKSQRNRKIYFITFKDSRTGFGRVREWGGTNVQSCLKDFIANLVVEGVDKDAESSDEESIDEDMYDLEDESEISEISSSL</sequence>
<reference evidence="3 4" key="1">
    <citation type="submission" date="2016-05" db="EMBL/GenBank/DDBJ databases">
        <title>A degradative enzymes factory behind the ericoid mycorrhizal symbiosis.</title>
        <authorList>
            <consortium name="DOE Joint Genome Institute"/>
            <person name="Martino E."/>
            <person name="Morin E."/>
            <person name="Grelet G."/>
            <person name="Kuo A."/>
            <person name="Kohler A."/>
            <person name="Daghino S."/>
            <person name="Barry K."/>
            <person name="Choi C."/>
            <person name="Cichocki N."/>
            <person name="Clum A."/>
            <person name="Copeland A."/>
            <person name="Hainaut M."/>
            <person name="Haridas S."/>
            <person name="Labutti K."/>
            <person name="Lindquist E."/>
            <person name="Lipzen A."/>
            <person name="Khouja H.-R."/>
            <person name="Murat C."/>
            <person name="Ohm R."/>
            <person name="Olson A."/>
            <person name="Spatafora J."/>
            <person name="Veneault-Fourrey C."/>
            <person name="Henrissat B."/>
            <person name="Grigoriev I."/>
            <person name="Martin F."/>
            <person name="Perotto S."/>
        </authorList>
    </citation>
    <scope>NUCLEOTIDE SEQUENCE [LARGE SCALE GENOMIC DNA]</scope>
    <source>
        <strain evidence="3 4">UAMH 7357</strain>
    </source>
</reference>
<evidence type="ECO:0000313" key="3">
    <source>
        <dbReference type="EMBL" id="PMD14203.1"/>
    </source>
</evidence>
<dbReference type="Pfam" id="PF00646">
    <property type="entry name" value="F-box"/>
    <property type="match status" value="1"/>
</dbReference>
<name>A0A2J6PJJ1_9HELO</name>
<dbReference type="InterPro" id="IPR001810">
    <property type="entry name" value="F-box_dom"/>
</dbReference>
<proteinExistence type="predicted"/>
<dbReference type="SUPFAM" id="SSF81383">
    <property type="entry name" value="F-box domain"/>
    <property type="match status" value="1"/>
</dbReference>
<keyword evidence="4" id="KW-1185">Reference proteome</keyword>
<dbReference type="AlphaFoldDB" id="A0A2J6PJJ1"/>
<evidence type="ECO:0000259" key="2">
    <source>
        <dbReference type="PROSITE" id="PS50181"/>
    </source>
</evidence>
<organism evidence="3 4">
    <name type="scientific">Hyaloscypha hepaticicola</name>
    <dbReference type="NCBI Taxonomy" id="2082293"/>
    <lineage>
        <taxon>Eukaryota</taxon>
        <taxon>Fungi</taxon>
        <taxon>Dikarya</taxon>
        <taxon>Ascomycota</taxon>
        <taxon>Pezizomycotina</taxon>
        <taxon>Leotiomycetes</taxon>
        <taxon>Helotiales</taxon>
        <taxon>Hyaloscyphaceae</taxon>
        <taxon>Hyaloscypha</taxon>
    </lineage>
</organism>
<gene>
    <name evidence="3" type="ORF">NA56DRAFT_694246</name>
</gene>
<accession>A0A2J6PJJ1</accession>
<feature type="compositionally biased region" description="Acidic residues" evidence="1">
    <location>
        <begin position="473"/>
        <end position="492"/>
    </location>
</feature>
<evidence type="ECO:0000256" key="1">
    <source>
        <dbReference type="SAM" id="MobiDB-lite"/>
    </source>
</evidence>
<evidence type="ECO:0000313" key="4">
    <source>
        <dbReference type="Proteomes" id="UP000235672"/>
    </source>
</evidence>
<dbReference type="InterPro" id="IPR036047">
    <property type="entry name" value="F-box-like_dom_sf"/>
</dbReference>
<feature type="region of interest" description="Disordered" evidence="1">
    <location>
        <begin position="468"/>
        <end position="499"/>
    </location>
</feature>
<dbReference type="Proteomes" id="UP000235672">
    <property type="component" value="Unassembled WGS sequence"/>
</dbReference>
<protein>
    <recommendedName>
        <fullName evidence="2">F-box domain-containing protein</fullName>
    </recommendedName>
</protein>
<dbReference type="PROSITE" id="PS50181">
    <property type="entry name" value="FBOX"/>
    <property type="match status" value="1"/>
</dbReference>
<dbReference type="STRING" id="1745343.A0A2J6PJJ1"/>